<accession>A0ABV6QCY0</accession>
<feature type="coiled-coil region" evidence="1">
    <location>
        <begin position="14"/>
        <end position="41"/>
    </location>
</feature>
<protein>
    <submittedName>
        <fullName evidence="2">Uncharacterized protein</fullName>
    </submittedName>
</protein>
<comment type="caution">
    <text evidence="2">The sequence shown here is derived from an EMBL/GenBank/DDBJ whole genome shotgun (WGS) entry which is preliminary data.</text>
</comment>
<evidence type="ECO:0000256" key="1">
    <source>
        <dbReference type="SAM" id="Coils"/>
    </source>
</evidence>
<organism evidence="2 3">
    <name type="scientific">Kribbella deserti</name>
    <dbReference type="NCBI Taxonomy" id="1926257"/>
    <lineage>
        <taxon>Bacteria</taxon>
        <taxon>Bacillati</taxon>
        <taxon>Actinomycetota</taxon>
        <taxon>Actinomycetes</taxon>
        <taxon>Propionibacteriales</taxon>
        <taxon>Kribbellaceae</taxon>
        <taxon>Kribbella</taxon>
    </lineage>
</organism>
<evidence type="ECO:0000313" key="2">
    <source>
        <dbReference type="EMBL" id="MFC0622471.1"/>
    </source>
</evidence>
<name>A0ABV6QCY0_9ACTN</name>
<evidence type="ECO:0000313" key="3">
    <source>
        <dbReference type="Proteomes" id="UP001589890"/>
    </source>
</evidence>
<proteinExistence type="predicted"/>
<dbReference type="Proteomes" id="UP001589890">
    <property type="component" value="Unassembled WGS sequence"/>
</dbReference>
<gene>
    <name evidence="2" type="ORF">ACFFGN_00235</name>
</gene>
<reference evidence="2 3" key="1">
    <citation type="submission" date="2024-09" db="EMBL/GenBank/DDBJ databases">
        <authorList>
            <person name="Sun Q."/>
            <person name="Mori K."/>
        </authorList>
    </citation>
    <scope>NUCLEOTIDE SEQUENCE [LARGE SCALE GENOMIC DNA]</scope>
    <source>
        <strain evidence="2 3">CGMCC 1.15906</strain>
    </source>
</reference>
<keyword evidence="3" id="KW-1185">Reference proteome</keyword>
<sequence>MLNLEDQDECGENAVNIREDLDHATRAVRDLEAAVGRLQHRIGHHLDVQRLADDVQRCQADLLRLTTQTRQPASHPDLVLVPDDDYDATMWQDADHEGVRP</sequence>
<dbReference type="EMBL" id="JBHLTC010000001">
    <property type="protein sequence ID" value="MFC0622471.1"/>
    <property type="molecule type" value="Genomic_DNA"/>
</dbReference>
<keyword evidence="1" id="KW-0175">Coiled coil</keyword>
<dbReference type="RefSeq" id="WP_380043148.1">
    <property type="nucleotide sequence ID" value="NZ_JBHLTC010000001.1"/>
</dbReference>